<accession>A0A814Q9Q9</accession>
<comment type="caution">
    <text evidence="1">The sequence shown here is derived from an EMBL/GenBank/DDBJ whole genome shotgun (WGS) entry which is preliminary data.</text>
</comment>
<evidence type="ECO:0000313" key="2">
    <source>
        <dbReference type="Proteomes" id="UP000663879"/>
    </source>
</evidence>
<keyword evidence="2" id="KW-1185">Reference proteome</keyword>
<sequence>MNEINNTIKLITSKNTAKYDKINNLDEFIHSLNLGEPLFITGDLNMDYSPSIKSNISEFIPNNDLVNFVQKPTRVCTKFYKKTNSTKCSSTLIDLFLHNGDLVDETDVFQYKSMNDFKNSKKFWEYYSSKIKVKSEKSNSNPISLVKNNGKSSEGKTDLCNIFNVFFTSISSSSKCSTSEASDFIEKEITVDSINGNHDFKFSFTTANEIDELYLQKYSNHHL</sequence>
<reference evidence="1" key="1">
    <citation type="submission" date="2021-02" db="EMBL/GenBank/DDBJ databases">
        <authorList>
            <person name="Nowell W R."/>
        </authorList>
    </citation>
    <scope>NUCLEOTIDE SEQUENCE</scope>
    <source>
        <strain evidence="1">Ploen Becks lab</strain>
    </source>
</reference>
<dbReference type="AlphaFoldDB" id="A0A814Q9Q9"/>
<name>A0A814Q9Q9_9BILA</name>
<dbReference type="EMBL" id="CAJNOC010008509">
    <property type="protein sequence ID" value="CAF1116675.1"/>
    <property type="molecule type" value="Genomic_DNA"/>
</dbReference>
<protein>
    <recommendedName>
        <fullName evidence="3">Endonuclease/exonuclease/phosphatase domain-containing protein</fullName>
    </recommendedName>
</protein>
<organism evidence="1 2">
    <name type="scientific">Brachionus calyciflorus</name>
    <dbReference type="NCBI Taxonomy" id="104777"/>
    <lineage>
        <taxon>Eukaryota</taxon>
        <taxon>Metazoa</taxon>
        <taxon>Spiralia</taxon>
        <taxon>Gnathifera</taxon>
        <taxon>Rotifera</taxon>
        <taxon>Eurotatoria</taxon>
        <taxon>Monogononta</taxon>
        <taxon>Pseudotrocha</taxon>
        <taxon>Ploima</taxon>
        <taxon>Brachionidae</taxon>
        <taxon>Brachionus</taxon>
    </lineage>
</organism>
<proteinExistence type="predicted"/>
<dbReference type="OrthoDB" id="10068389at2759"/>
<evidence type="ECO:0008006" key="3">
    <source>
        <dbReference type="Google" id="ProtNLM"/>
    </source>
</evidence>
<dbReference type="Proteomes" id="UP000663879">
    <property type="component" value="Unassembled WGS sequence"/>
</dbReference>
<gene>
    <name evidence="1" type="ORF">OXX778_LOCUS21864</name>
</gene>
<evidence type="ECO:0000313" key="1">
    <source>
        <dbReference type="EMBL" id="CAF1116675.1"/>
    </source>
</evidence>